<reference evidence="1 2" key="1">
    <citation type="submission" date="2019-03" db="EMBL/GenBank/DDBJ databases">
        <title>First draft genome of Liparis tanakae, snailfish: a comprehensive survey of snailfish specific genes.</title>
        <authorList>
            <person name="Kim W."/>
            <person name="Song I."/>
            <person name="Jeong J.-H."/>
            <person name="Kim D."/>
            <person name="Kim S."/>
            <person name="Ryu S."/>
            <person name="Song J.Y."/>
            <person name="Lee S.K."/>
        </authorList>
    </citation>
    <scope>NUCLEOTIDE SEQUENCE [LARGE SCALE GENOMIC DNA]</scope>
    <source>
        <tissue evidence="1">Muscle</tissue>
    </source>
</reference>
<comment type="caution">
    <text evidence="1">The sequence shown here is derived from an EMBL/GenBank/DDBJ whole genome shotgun (WGS) entry which is preliminary data.</text>
</comment>
<sequence length="130" mass="14527">MLTSQTEGAQAAVSQLDVGGRGQLLPELHHHAQRRVAAEQDHLQMLFWKLAMRRRSLPRGCLQHQRCNTAHSRSSSITRSRDHDHAEGLTSGLGLSWGTKATLKWVQKRVPDTQPLPSLAVSFFLTITAR</sequence>
<proteinExistence type="predicted"/>
<protein>
    <submittedName>
        <fullName evidence="1">Uncharacterized protein</fullName>
    </submittedName>
</protein>
<dbReference type="AlphaFoldDB" id="A0A4Z2F9W6"/>
<accession>A0A4Z2F9W6</accession>
<dbReference type="EMBL" id="SRLO01001527">
    <property type="protein sequence ID" value="TNN37142.1"/>
    <property type="molecule type" value="Genomic_DNA"/>
</dbReference>
<dbReference type="Proteomes" id="UP000314294">
    <property type="component" value="Unassembled WGS sequence"/>
</dbReference>
<gene>
    <name evidence="1" type="ORF">EYF80_052686</name>
</gene>
<evidence type="ECO:0000313" key="1">
    <source>
        <dbReference type="EMBL" id="TNN37142.1"/>
    </source>
</evidence>
<evidence type="ECO:0000313" key="2">
    <source>
        <dbReference type="Proteomes" id="UP000314294"/>
    </source>
</evidence>
<name>A0A4Z2F9W6_9TELE</name>
<organism evidence="1 2">
    <name type="scientific">Liparis tanakae</name>
    <name type="common">Tanaka's snailfish</name>
    <dbReference type="NCBI Taxonomy" id="230148"/>
    <lineage>
        <taxon>Eukaryota</taxon>
        <taxon>Metazoa</taxon>
        <taxon>Chordata</taxon>
        <taxon>Craniata</taxon>
        <taxon>Vertebrata</taxon>
        <taxon>Euteleostomi</taxon>
        <taxon>Actinopterygii</taxon>
        <taxon>Neopterygii</taxon>
        <taxon>Teleostei</taxon>
        <taxon>Neoteleostei</taxon>
        <taxon>Acanthomorphata</taxon>
        <taxon>Eupercaria</taxon>
        <taxon>Perciformes</taxon>
        <taxon>Cottioidei</taxon>
        <taxon>Cottales</taxon>
        <taxon>Liparidae</taxon>
        <taxon>Liparis</taxon>
    </lineage>
</organism>
<keyword evidence="2" id="KW-1185">Reference proteome</keyword>